<dbReference type="CDD" id="cd17716">
    <property type="entry name" value="BRCT_microcephalin_rpt1"/>
    <property type="match status" value="1"/>
</dbReference>
<feature type="region of interest" description="Disordered" evidence="1">
    <location>
        <begin position="879"/>
        <end position="933"/>
    </location>
</feature>
<feature type="compositionally biased region" description="Polar residues" evidence="1">
    <location>
        <begin position="273"/>
        <end position="287"/>
    </location>
</feature>
<feature type="region of interest" description="Disordered" evidence="1">
    <location>
        <begin position="86"/>
        <end position="125"/>
    </location>
</feature>
<organism evidence="3 4">
    <name type="scientific">Megalurothrips usitatus</name>
    <name type="common">bean blossom thrips</name>
    <dbReference type="NCBI Taxonomy" id="439358"/>
    <lineage>
        <taxon>Eukaryota</taxon>
        <taxon>Metazoa</taxon>
        <taxon>Ecdysozoa</taxon>
        <taxon>Arthropoda</taxon>
        <taxon>Hexapoda</taxon>
        <taxon>Insecta</taxon>
        <taxon>Pterygota</taxon>
        <taxon>Neoptera</taxon>
        <taxon>Paraneoptera</taxon>
        <taxon>Thysanoptera</taxon>
        <taxon>Terebrantia</taxon>
        <taxon>Thripoidea</taxon>
        <taxon>Thripidae</taxon>
        <taxon>Megalurothrips</taxon>
    </lineage>
</organism>
<feature type="region of interest" description="Disordered" evidence="1">
    <location>
        <begin position="232"/>
        <end position="287"/>
    </location>
</feature>
<dbReference type="Pfam" id="PF12738">
    <property type="entry name" value="PTCB-BRCT"/>
    <property type="match status" value="1"/>
</dbReference>
<dbReference type="SMART" id="SM00292">
    <property type="entry name" value="BRCT"/>
    <property type="match status" value="1"/>
</dbReference>
<dbReference type="Gene3D" id="3.40.50.10190">
    <property type="entry name" value="BRCT domain"/>
    <property type="match status" value="1"/>
</dbReference>
<feature type="compositionally biased region" description="Polar residues" evidence="1">
    <location>
        <begin position="601"/>
        <end position="611"/>
    </location>
</feature>
<feature type="region of interest" description="Disordered" evidence="1">
    <location>
        <begin position="484"/>
        <end position="514"/>
    </location>
</feature>
<feature type="compositionally biased region" description="Basic residues" evidence="1">
    <location>
        <begin position="497"/>
        <end position="507"/>
    </location>
</feature>
<sequence>MSASRTLLIASKGQKEGHDDYDSEEERYQWDRRRMLEKVEASASALRTLSEITRPYTTGLRRAEKEEKYLRDEELAVKSFVSNFIKSKENKPNSSASETQPRGESCDGTDKPKTDASRRKSIWSPVKHVKTTDVQAVLDMEKTANWKPLRKSKARQSLAQFNVENSHNSSTVCDDDVSSQCKPLPDLDAPSKAAEDLRTPLRAVVGLNQAPERRSSRSFSFTSETVSTVCPLESDSEANNDSSIVTSDFQDQELPSLTRANSMDSEPVHHTPSRSSSMDSMGEQTPISQTRSFLKNIKSPVRCSPILRQAFGEEFAKIRGSISSPDKVVNLEECTSPKDPSKVLKGLVAYVEVRRGEDDRTGGFRWKLKQLGATVSDTLNKKVTHCVFQEGLLSTYRKAKQMGIHIVSPHWVMACDETFMRAQESRYPIEKEEQYLLADPLQKCIKRPKIMSPDLGSGRDEKIISRRLQRRSVKINSPLIQSAPLPSSIIKTPSPKKISKVPSPKKRLTSDPEDDYDGFLAMVEAQVREKAKSRRKAGGLNDTPVDFETRLQQLLGRNDDDAQNSVKKSSPPLASIFQKGKSSNTLTQKISPKKVKKVKPTSESGTTSSVMMNWLQRRSPEAGQSCQKRDLSSHSAALAASAAADEILNTMLTSGSKDKHQVNQPQLDSVVPTKSETKDRKGPFIFTAKSEIGKDLSKKSTKNLKTVVKGNAAGSDSMRNWLSGMKSRVADKLQENVTTSVKSSKSPKKDQNQMSTDNKKRKVISSDKKEILLDDTEVNLEPTNPLKKHCGEVTPKKNDSISYQDRFSKKTSTHCSDNANSLCSPSRGSGSAVKKDKTRTVDLTPRRRSLRLTPVKDTSLAGSITILETVKENKESSFKNAGTFTPREQHSCKSTPSKQSFNRSLTVTPSKLEKSTPKKSVTPSKFAKSVKPGSKQDFTFKSGVFSAVFG</sequence>
<feature type="compositionally biased region" description="Polar residues" evidence="1">
    <location>
        <begin position="580"/>
        <end position="590"/>
    </location>
</feature>
<dbReference type="Proteomes" id="UP001075354">
    <property type="component" value="Chromosome 15"/>
</dbReference>
<keyword evidence="4" id="KW-1185">Reference proteome</keyword>
<dbReference type="PROSITE" id="PS50172">
    <property type="entry name" value="BRCT"/>
    <property type="match status" value="1"/>
</dbReference>
<evidence type="ECO:0000259" key="2">
    <source>
        <dbReference type="PROSITE" id="PS50172"/>
    </source>
</evidence>
<feature type="region of interest" description="Disordered" evidence="1">
    <location>
        <begin position="1"/>
        <end position="25"/>
    </location>
</feature>
<proteinExistence type="predicted"/>
<dbReference type="SUPFAM" id="SSF52113">
    <property type="entry name" value="BRCT domain"/>
    <property type="match status" value="1"/>
</dbReference>
<feature type="region of interest" description="Disordered" evidence="1">
    <location>
        <begin position="811"/>
        <end position="840"/>
    </location>
</feature>
<name>A0AAV7X294_9NEOP</name>
<dbReference type="AlphaFoldDB" id="A0AAV7X294"/>
<feature type="compositionally biased region" description="Polar residues" evidence="1">
    <location>
        <begin position="92"/>
        <end position="102"/>
    </location>
</feature>
<evidence type="ECO:0000256" key="1">
    <source>
        <dbReference type="SAM" id="MobiDB-lite"/>
    </source>
</evidence>
<feature type="domain" description="BRCT" evidence="2">
    <location>
        <begin position="339"/>
        <end position="429"/>
    </location>
</feature>
<feature type="region of interest" description="Disordered" evidence="1">
    <location>
        <begin position="166"/>
        <end position="193"/>
    </location>
</feature>
<reference evidence="3" key="1">
    <citation type="submission" date="2022-12" db="EMBL/GenBank/DDBJ databases">
        <title>Chromosome-level genome assembly of the bean flower thrips Megalurothrips usitatus.</title>
        <authorList>
            <person name="Ma L."/>
            <person name="Liu Q."/>
            <person name="Li H."/>
            <person name="Cai W."/>
        </authorList>
    </citation>
    <scope>NUCLEOTIDE SEQUENCE</scope>
    <source>
        <strain evidence="3">Cailab_2022a</strain>
    </source>
</reference>
<gene>
    <name evidence="3" type="ORF">ONE63_004260</name>
</gene>
<dbReference type="InterPro" id="IPR001357">
    <property type="entry name" value="BRCT_dom"/>
</dbReference>
<feature type="region of interest" description="Disordered" evidence="1">
    <location>
        <begin position="557"/>
        <end position="613"/>
    </location>
</feature>
<feature type="compositionally biased region" description="Polar residues" evidence="1">
    <location>
        <begin position="892"/>
        <end position="909"/>
    </location>
</feature>
<evidence type="ECO:0000313" key="3">
    <source>
        <dbReference type="EMBL" id="KAJ1520030.1"/>
    </source>
</evidence>
<feature type="compositionally biased region" description="Low complexity" evidence="1">
    <location>
        <begin position="484"/>
        <end position="496"/>
    </location>
</feature>
<feature type="region of interest" description="Disordered" evidence="1">
    <location>
        <begin position="735"/>
        <end position="767"/>
    </location>
</feature>
<protein>
    <recommendedName>
        <fullName evidence="2">BRCT domain-containing protein</fullName>
    </recommendedName>
</protein>
<comment type="caution">
    <text evidence="3">The sequence shown here is derived from an EMBL/GenBank/DDBJ whole genome shotgun (WGS) entry which is preliminary data.</text>
</comment>
<accession>A0AAV7X294</accession>
<feature type="compositionally biased region" description="Basic and acidic residues" evidence="1">
    <location>
        <begin position="104"/>
        <end position="118"/>
    </location>
</feature>
<feature type="compositionally biased region" description="Polar residues" evidence="1">
    <location>
        <begin position="237"/>
        <end position="264"/>
    </location>
</feature>
<feature type="compositionally biased region" description="Polar residues" evidence="1">
    <location>
        <begin position="813"/>
        <end position="829"/>
    </location>
</feature>
<dbReference type="EMBL" id="JAPTSV010000015">
    <property type="protein sequence ID" value="KAJ1520030.1"/>
    <property type="molecule type" value="Genomic_DNA"/>
</dbReference>
<dbReference type="InterPro" id="IPR036420">
    <property type="entry name" value="BRCT_dom_sf"/>
</dbReference>
<feature type="compositionally biased region" description="Basic and acidic residues" evidence="1">
    <location>
        <begin position="13"/>
        <end position="25"/>
    </location>
</feature>
<evidence type="ECO:0000313" key="4">
    <source>
        <dbReference type="Proteomes" id="UP001075354"/>
    </source>
</evidence>